<evidence type="ECO:0000256" key="2">
    <source>
        <dbReference type="SAM" id="Phobius"/>
    </source>
</evidence>
<feature type="transmembrane region" description="Helical" evidence="2">
    <location>
        <begin position="25"/>
        <end position="45"/>
    </location>
</feature>
<gene>
    <name evidence="3" type="ORF">SAMN05216337_101996</name>
</gene>
<dbReference type="EMBL" id="FMZW01000019">
    <property type="protein sequence ID" value="SDE07313.1"/>
    <property type="molecule type" value="Genomic_DNA"/>
</dbReference>
<feature type="region of interest" description="Disordered" evidence="1">
    <location>
        <begin position="119"/>
        <end position="176"/>
    </location>
</feature>
<accession>A0A1G6ZY51</accession>
<evidence type="ECO:0008006" key="5">
    <source>
        <dbReference type="Google" id="ProtNLM"/>
    </source>
</evidence>
<sequence length="176" mass="18196">MDNDSDQAWHGHAPNSPLPAGRRRWPWFLLIVVVALVGAGGVYTWPEVAALVPAISHESSGGATTTSDKEALPTLLAAQQKLEEDLAALDRSVADGQAQLKAITDQLTALTSKVEELQHLPPPAAPPPPVAAEAPRAPIAPPAPQPRKPPLRAARPSGPVSIGGAPLNAAPGSMAR</sequence>
<keyword evidence="2" id="KW-0472">Membrane</keyword>
<evidence type="ECO:0000313" key="3">
    <source>
        <dbReference type="EMBL" id="SDE07313.1"/>
    </source>
</evidence>
<keyword evidence="2" id="KW-0812">Transmembrane</keyword>
<dbReference type="AlphaFoldDB" id="A0A1G6ZY51"/>
<evidence type="ECO:0000256" key="1">
    <source>
        <dbReference type="SAM" id="MobiDB-lite"/>
    </source>
</evidence>
<dbReference type="RefSeq" id="WP_143029625.1">
    <property type="nucleotide sequence ID" value="NZ_FMZW01000019.1"/>
</dbReference>
<dbReference type="Proteomes" id="UP000199245">
    <property type="component" value="Unassembled WGS sequence"/>
</dbReference>
<reference evidence="3 4" key="1">
    <citation type="submission" date="2016-10" db="EMBL/GenBank/DDBJ databases">
        <authorList>
            <person name="de Groot N.N."/>
        </authorList>
    </citation>
    <scope>NUCLEOTIDE SEQUENCE [LARGE SCALE GENOMIC DNA]</scope>
    <source>
        <strain evidence="3 4">R5</strain>
    </source>
</reference>
<feature type="compositionally biased region" description="Pro residues" evidence="1">
    <location>
        <begin position="138"/>
        <end position="148"/>
    </location>
</feature>
<organism evidence="3 4">
    <name type="scientific">Bradyrhizobium brasilense</name>
    <dbReference type="NCBI Taxonomy" id="1419277"/>
    <lineage>
        <taxon>Bacteria</taxon>
        <taxon>Pseudomonadati</taxon>
        <taxon>Pseudomonadota</taxon>
        <taxon>Alphaproteobacteria</taxon>
        <taxon>Hyphomicrobiales</taxon>
        <taxon>Nitrobacteraceae</taxon>
        <taxon>Bradyrhizobium</taxon>
    </lineage>
</organism>
<keyword evidence="2" id="KW-1133">Transmembrane helix</keyword>
<proteinExistence type="predicted"/>
<feature type="compositionally biased region" description="Pro residues" evidence="1">
    <location>
        <begin position="120"/>
        <end position="130"/>
    </location>
</feature>
<name>A0A1G6ZY51_9BRAD</name>
<protein>
    <recommendedName>
        <fullName evidence="5">SlyX family protein</fullName>
    </recommendedName>
</protein>
<evidence type="ECO:0000313" key="4">
    <source>
        <dbReference type="Proteomes" id="UP000199245"/>
    </source>
</evidence>